<protein>
    <submittedName>
        <fullName evidence="1">Uncharacterized protein</fullName>
    </submittedName>
</protein>
<dbReference type="STRING" id="1178516.AWR27_00230"/>
<proteinExistence type="predicted"/>
<sequence>MFDTTLNNQPLKKLILLVTLLTSACVGDSKLTRFRIENVAEDTVFYLERSRGNKRPRILMSAVGYLDSTASVFLINPQQAERLYWLTFPLPKGPVDSLKRDWDYYADRIEIHYKHEKATEGSLILTADF</sequence>
<name>A0A1P9WRB6_9BACT</name>
<evidence type="ECO:0000313" key="1">
    <source>
        <dbReference type="EMBL" id="AQG77916.1"/>
    </source>
</evidence>
<dbReference type="AlphaFoldDB" id="A0A1P9WRB6"/>
<dbReference type="KEGG" id="smon:AWR27_00230"/>
<dbReference type="EMBL" id="CP014263">
    <property type="protein sequence ID" value="AQG77916.1"/>
    <property type="molecule type" value="Genomic_DNA"/>
</dbReference>
<accession>A0A1P9WRB6</accession>
<organism evidence="1 2">
    <name type="scientific">Spirosoma montaniterrae</name>
    <dbReference type="NCBI Taxonomy" id="1178516"/>
    <lineage>
        <taxon>Bacteria</taxon>
        <taxon>Pseudomonadati</taxon>
        <taxon>Bacteroidota</taxon>
        <taxon>Cytophagia</taxon>
        <taxon>Cytophagales</taxon>
        <taxon>Cytophagaceae</taxon>
        <taxon>Spirosoma</taxon>
    </lineage>
</organism>
<gene>
    <name evidence="1" type="ORF">AWR27_00230</name>
</gene>
<evidence type="ECO:0000313" key="2">
    <source>
        <dbReference type="Proteomes" id="UP000187941"/>
    </source>
</evidence>
<dbReference type="Proteomes" id="UP000187941">
    <property type="component" value="Chromosome"/>
</dbReference>
<reference evidence="1 2" key="1">
    <citation type="submission" date="2016-01" db="EMBL/GenBank/DDBJ databases">
        <authorList>
            <person name="Oliw E.H."/>
        </authorList>
    </citation>
    <scope>NUCLEOTIDE SEQUENCE [LARGE SCALE GENOMIC DNA]</scope>
    <source>
        <strain evidence="1 2">DY10</strain>
    </source>
</reference>
<keyword evidence="2" id="KW-1185">Reference proteome</keyword>